<accession>A0AAV0EZW2</accession>
<dbReference type="EMBL" id="CAMAPF010000112">
    <property type="protein sequence ID" value="CAH9101634.1"/>
    <property type="molecule type" value="Genomic_DNA"/>
</dbReference>
<protein>
    <submittedName>
        <fullName evidence="3">Uncharacterized protein</fullName>
    </submittedName>
</protein>
<reference evidence="3" key="1">
    <citation type="submission" date="2022-07" db="EMBL/GenBank/DDBJ databases">
        <authorList>
            <person name="Macas J."/>
            <person name="Novak P."/>
            <person name="Neumann P."/>
        </authorList>
    </citation>
    <scope>NUCLEOTIDE SEQUENCE</scope>
</reference>
<name>A0AAV0EZW2_9ASTE</name>
<gene>
    <name evidence="2" type="ORF">CEPIT_LOCUS15692</name>
    <name evidence="3" type="ORF">CEPIT_LOCUS29366</name>
</gene>
<dbReference type="AlphaFoldDB" id="A0AAV0EZW2"/>
<evidence type="ECO:0000256" key="1">
    <source>
        <dbReference type="SAM" id="MobiDB-lite"/>
    </source>
</evidence>
<feature type="compositionally biased region" description="Polar residues" evidence="1">
    <location>
        <begin position="83"/>
        <end position="98"/>
    </location>
</feature>
<feature type="region of interest" description="Disordered" evidence="1">
    <location>
        <begin position="1"/>
        <end position="114"/>
    </location>
</feature>
<evidence type="ECO:0000313" key="3">
    <source>
        <dbReference type="EMBL" id="CAH9128815.1"/>
    </source>
</evidence>
<evidence type="ECO:0000313" key="4">
    <source>
        <dbReference type="Proteomes" id="UP001152523"/>
    </source>
</evidence>
<evidence type="ECO:0000313" key="2">
    <source>
        <dbReference type="EMBL" id="CAH9101634.1"/>
    </source>
</evidence>
<comment type="caution">
    <text evidence="3">The sequence shown here is derived from an EMBL/GenBank/DDBJ whole genome shotgun (WGS) entry which is preliminary data.</text>
</comment>
<keyword evidence="4" id="KW-1185">Reference proteome</keyword>
<dbReference type="Proteomes" id="UP001152523">
    <property type="component" value="Unassembled WGS sequence"/>
</dbReference>
<sequence length="282" mass="30230">MKALVVARFGKSDKNAAADPLSGEDEVVAEGSPPVHEGGCHTRVNPIAVEDEAVAQGSPPLDQGPSHTSVNPLSGEKEALPEGSSSLDQGHSHTSVNPLSGEDEPVGKGNPPIDQAASHTCVIPLCGEDEAVGEGTHPLDHGPSYTGVNTLSQECHTLTNLMLCSSEFGADKLHEISAKAPFENLDWAEVDEDGGSATIDVLALEEQCRKANLKGRKRKCSKYRCSPFTDPTRKRAKLQNTNPSPTFVDIRNDEWLELNKWVEEDDNLEPTVVVLAITDIIK</sequence>
<organism evidence="3 4">
    <name type="scientific">Cuscuta epithymum</name>
    <dbReference type="NCBI Taxonomy" id="186058"/>
    <lineage>
        <taxon>Eukaryota</taxon>
        <taxon>Viridiplantae</taxon>
        <taxon>Streptophyta</taxon>
        <taxon>Embryophyta</taxon>
        <taxon>Tracheophyta</taxon>
        <taxon>Spermatophyta</taxon>
        <taxon>Magnoliopsida</taxon>
        <taxon>eudicotyledons</taxon>
        <taxon>Gunneridae</taxon>
        <taxon>Pentapetalae</taxon>
        <taxon>asterids</taxon>
        <taxon>lamiids</taxon>
        <taxon>Solanales</taxon>
        <taxon>Convolvulaceae</taxon>
        <taxon>Cuscuteae</taxon>
        <taxon>Cuscuta</taxon>
        <taxon>Cuscuta subgen. Cuscuta</taxon>
    </lineage>
</organism>
<dbReference type="EMBL" id="CAMAPF010000953">
    <property type="protein sequence ID" value="CAH9128815.1"/>
    <property type="molecule type" value="Genomic_DNA"/>
</dbReference>
<proteinExistence type="predicted"/>